<dbReference type="Proteomes" id="UP001140234">
    <property type="component" value="Unassembled WGS sequence"/>
</dbReference>
<protein>
    <submittedName>
        <fullName evidence="1">Uncharacterized protein</fullName>
    </submittedName>
</protein>
<comment type="caution">
    <text evidence="1">The sequence shown here is derived from an EMBL/GenBank/DDBJ whole genome shotgun (WGS) entry which is preliminary data.</text>
</comment>
<reference evidence="1" key="1">
    <citation type="submission" date="2022-07" db="EMBL/GenBank/DDBJ databases">
        <title>Phylogenomic reconstructions and comparative analyses of Kickxellomycotina fungi.</title>
        <authorList>
            <person name="Reynolds N.K."/>
            <person name="Stajich J.E."/>
            <person name="Barry K."/>
            <person name="Grigoriev I.V."/>
            <person name="Crous P."/>
            <person name="Smith M.E."/>
        </authorList>
    </citation>
    <scope>NUCLEOTIDE SEQUENCE</scope>
    <source>
        <strain evidence="1">CBS 109366</strain>
    </source>
</reference>
<sequence length="317" mass="33885">MIRLGAQRAAAAPTPMRLWAATVGPRAALLHTTAAARSGGPPVLEAADPTLPGQTLTFIQKARGYLAFYKQGVKALWRNGRAVAEIRQRLGTGGAVTRAEFQIAHRHPGDRLRLVPFGLLLVVFPEIIPVVAALFPAASPSTCVTYAQVVKMAAKRDAQRRVLHREALRRIEAAGLAAHDFATAAALQRAAAQGAALFALDTLGHAELRLLSRFMGAGGPVAGLRAEWLREGLRRHLARIAADDGLLAREKLVARLGPVELHRACQERGILSAHVPEPQLREALGAWVRLSQATGQATGMLPLAWSRLALLAAPVAR</sequence>
<evidence type="ECO:0000313" key="1">
    <source>
        <dbReference type="EMBL" id="KAJ2772879.1"/>
    </source>
</evidence>
<name>A0ACC1K3S7_9FUNG</name>
<organism evidence="1 2">
    <name type="scientific">Coemansia nantahalensis</name>
    <dbReference type="NCBI Taxonomy" id="2789366"/>
    <lineage>
        <taxon>Eukaryota</taxon>
        <taxon>Fungi</taxon>
        <taxon>Fungi incertae sedis</taxon>
        <taxon>Zoopagomycota</taxon>
        <taxon>Kickxellomycotina</taxon>
        <taxon>Kickxellomycetes</taxon>
        <taxon>Kickxellales</taxon>
        <taxon>Kickxellaceae</taxon>
        <taxon>Coemansia</taxon>
    </lineage>
</organism>
<proteinExistence type="predicted"/>
<keyword evidence="2" id="KW-1185">Reference proteome</keyword>
<evidence type="ECO:0000313" key="2">
    <source>
        <dbReference type="Proteomes" id="UP001140234"/>
    </source>
</evidence>
<gene>
    <name evidence="1" type="ORF">IWQ57_001573</name>
</gene>
<accession>A0ACC1K3S7</accession>
<dbReference type="EMBL" id="JANBUJ010000304">
    <property type="protein sequence ID" value="KAJ2772879.1"/>
    <property type="molecule type" value="Genomic_DNA"/>
</dbReference>